<sequence length="349" mass="38376">MRIAHLILTRHFAGSERHAVELANAQAREHEVTLILRQGAAGKHADAFADRVSPQVRTVLVPNWLPVWHAANAVKALRPDVAHAHLSGACRALSGLHGVCLRVATLHIRYKPSQHATMDALVAVAPWQLNDIPPPLREHTAQIDNWILPARGSPESRARLRAEYGVPQDAWVFGAVGRAEASKGLDVLIDAFERAALPNAWLVIVGHGDALPKLRRQAGPRVVLPGFSRKPKDWMAAFDAFVSPARFEPFGLVLLEAMQAGLPIIASRSEGALHLAQTMQPDLVPIDDVAALAQALQRMDQSRPRRRQYDLARFSIESKLAQLDAFYRRELDALARPLVLPADARPDTP</sequence>
<comment type="similarity">
    <text evidence="1">Belongs to the glycosyltransferase group 1 family. Glycosyltransferase 4 subfamily.</text>
</comment>
<dbReference type="PANTHER" id="PTHR12526:SF640">
    <property type="entry name" value="COLANIC ACID BIOSYNTHESIS GLYCOSYLTRANSFERASE WCAL-RELATED"/>
    <property type="match status" value="1"/>
</dbReference>
<dbReference type="OrthoDB" id="8989364at2"/>
<evidence type="ECO:0000256" key="3">
    <source>
        <dbReference type="ARBA" id="ARBA00022679"/>
    </source>
</evidence>
<dbReference type="Pfam" id="PF13692">
    <property type="entry name" value="Glyco_trans_1_4"/>
    <property type="match status" value="1"/>
</dbReference>
<dbReference type="CDD" id="cd03801">
    <property type="entry name" value="GT4_PimA-like"/>
    <property type="match status" value="1"/>
</dbReference>
<dbReference type="SUPFAM" id="SSF53756">
    <property type="entry name" value="UDP-Glycosyltransferase/glycogen phosphorylase"/>
    <property type="match status" value="1"/>
</dbReference>
<dbReference type="Pfam" id="PF13439">
    <property type="entry name" value="Glyco_transf_4"/>
    <property type="match status" value="1"/>
</dbReference>
<evidence type="ECO:0000313" key="5">
    <source>
        <dbReference type="EMBL" id="AVO33166.1"/>
    </source>
</evidence>
<proteinExistence type="inferred from homology"/>
<feature type="domain" description="Glycosyltransferase subfamily 4-like N-terminal" evidence="4">
    <location>
        <begin position="14"/>
        <end position="167"/>
    </location>
</feature>
<organism evidence="5 6">
    <name type="scientific">Ottowia oryzae</name>
    <dbReference type="NCBI Taxonomy" id="2109914"/>
    <lineage>
        <taxon>Bacteria</taxon>
        <taxon>Pseudomonadati</taxon>
        <taxon>Pseudomonadota</taxon>
        <taxon>Betaproteobacteria</taxon>
        <taxon>Burkholderiales</taxon>
        <taxon>Comamonadaceae</taxon>
        <taxon>Ottowia</taxon>
    </lineage>
</organism>
<dbReference type="GO" id="GO:0016757">
    <property type="term" value="F:glycosyltransferase activity"/>
    <property type="evidence" value="ECO:0007669"/>
    <property type="project" value="UniProtKB-KW"/>
</dbReference>
<dbReference type="Proteomes" id="UP000239709">
    <property type="component" value="Chromosome"/>
</dbReference>
<protein>
    <recommendedName>
        <fullName evidence="4">Glycosyltransferase subfamily 4-like N-terminal domain-containing protein</fullName>
    </recommendedName>
</protein>
<name>A0A2S0MBH0_9BURK</name>
<keyword evidence="3" id="KW-0808">Transferase</keyword>
<dbReference type="Gene3D" id="3.40.50.2000">
    <property type="entry name" value="Glycogen Phosphorylase B"/>
    <property type="match status" value="2"/>
</dbReference>
<keyword evidence="6" id="KW-1185">Reference proteome</keyword>
<evidence type="ECO:0000259" key="4">
    <source>
        <dbReference type="Pfam" id="PF13439"/>
    </source>
</evidence>
<accession>A0A2S0MBH0</accession>
<dbReference type="PANTHER" id="PTHR12526">
    <property type="entry name" value="GLYCOSYLTRANSFERASE"/>
    <property type="match status" value="1"/>
</dbReference>
<dbReference type="InterPro" id="IPR028098">
    <property type="entry name" value="Glyco_trans_4-like_N"/>
</dbReference>
<reference evidence="5 6" key="1">
    <citation type="submission" date="2018-03" db="EMBL/GenBank/DDBJ databases">
        <title>Genome sequencing of Ottowia sp.</title>
        <authorList>
            <person name="Kim S.-J."/>
            <person name="Heo J."/>
            <person name="Kwon S.-W."/>
        </authorList>
    </citation>
    <scope>NUCLEOTIDE SEQUENCE [LARGE SCALE GENOMIC DNA]</scope>
    <source>
        <strain evidence="5 6">KADR8-3</strain>
    </source>
</reference>
<evidence type="ECO:0000256" key="2">
    <source>
        <dbReference type="ARBA" id="ARBA00022676"/>
    </source>
</evidence>
<dbReference type="KEGG" id="otk:C6570_02025"/>
<dbReference type="RefSeq" id="WP_106701596.1">
    <property type="nucleotide sequence ID" value="NZ_CP027666.1"/>
</dbReference>
<evidence type="ECO:0000313" key="6">
    <source>
        <dbReference type="Proteomes" id="UP000239709"/>
    </source>
</evidence>
<keyword evidence="2" id="KW-0328">Glycosyltransferase</keyword>
<gene>
    <name evidence="5" type="ORF">C6570_02025</name>
</gene>
<dbReference type="AlphaFoldDB" id="A0A2S0MBH0"/>
<evidence type="ECO:0000256" key="1">
    <source>
        <dbReference type="ARBA" id="ARBA00009481"/>
    </source>
</evidence>
<dbReference type="EMBL" id="CP027666">
    <property type="protein sequence ID" value="AVO33166.1"/>
    <property type="molecule type" value="Genomic_DNA"/>
</dbReference>